<dbReference type="PANTHER" id="PTHR34378:SF1">
    <property type="entry name" value="GLUTAMATE--CYSTEINE LIGASE, CHLOROPLASTIC"/>
    <property type="match status" value="1"/>
</dbReference>
<comment type="similarity">
    <text evidence="5">Belongs to the glutamate--cysteine ligase type 2 family. EgtA subfamily.</text>
</comment>
<dbReference type="RefSeq" id="WP_127725387.1">
    <property type="nucleotide sequence ID" value="NZ_RLIH01000026.1"/>
</dbReference>
<evidence type="ECO:0000256" key="2">
    <source>
        <dbReference type="ARBA" id="ARBA00022741"/>
    </source>
</evidence>
<dbReference type="PIRSF" id="PIRSF017901">
    <property type="entry name" value="GCL"/>
    <property type="match status" value="1"/>
</dbReference>
<dbReference type="Proteomes" id="UP000288812">
    <property type="component" value="Unassembled WGS sequence"/>
</dbReference>
<dbReference type="GO" id="GO:0004357">
    <property type="term" value="F:glutamate-cysteine ligase activity"/>
    <property type="evidence" value="ECO:0007669"/>
    <property type="project" value="UniProtKB-UniRule"/>
</dbReference>
<dbReference type="InterPro" id="IPR006336">
    <property type="entry name" value="GCS2"/>
</dbReference>
<keyword evidence="3 5" id="KW-0067">ATP-binding</keyword>
<dbReference type="PANTHER" id="PTHR34378">
    <property type="entry name" value="GLUTAMATE--CYSTEINE LIGASE, CHLOROPLASTIC"/>
    <property type="match status" value="1"/>
</dbReference>
<gene>
    <name evidence="6" type="ORF">EF514_10445</name>
</gene>
<dbReference type="InterPro" id="IPR014746">
    <property type="entry name" value="Gln_synth/guanido_kin_cat_dom"/>
</dbReference>
<evidence type="ECO:0000313" key="7">
    <source>
        <dbReference type="Proteomes" id="UP000288812"/>
    </source>
</evidence>
<evidence type="ECO:0000256" key="5">
    <source>
        <dbReference type="PIRNR" id="PIRNR017901"/>
    </source>
</evidence>
<evidence type="ECO:0000256" key="4">
    <source>
        <dbReference type="ARBA" id="ARBA00048819"/>
    </source>
</evidence>
<name>A0A437S4A0_9FIRM</name>
<sequence>MNYKKQVNRIIDYIKSGEKNEENFTIGAEFENFIVHKDSLKTVSYYGENGVGETILELSNQLKANPYYDNENILGFTKNDWSVSTEPGSQFELSINSKKTIGELSEKYKDFIKILEPILNRKNQMLIALGYHPVTKIDEITILPKKRYSFMFEHFKKRGNMAHNMMKGTASVQVSIDFKNEADFIKKYFVGSAISPILYTMFDNSFIFESKPYDKQNLRQKIWENTDSNRSGILALAFEKDLSYKKYAEYILNTPPIFMEKDGNVYSTGDKLFKELFDPDNDSDEVIFHMMSIVFPDLRLKKYLEFRMMDAVNYPLNISAVALIKALFYNEKALDDLYLKFKDVSYEDIINTKNSSYNYGYNATYMNEKISDLAKYLINLAKKSLDYDEALYLNPLLELVENNIKPRDEFEKNYLEKGMREAVINNKIEVSDV</sequence>
<keyword evidence="1 5" id="KW-0436">Ligase</keyword>
<keyword evidence="7" id="KW-1185">Reference proteome</keyword>
<evidence type="ECO:0000256" key="1">
    <source>
        <dbReference type="ARBA" id="ARBA00022598"/>
    </source>
</evidence>
<dbReference type="GO" id="GO:0005524">
    <property type="term" value="F:ATP binding"/>
    <property type="evidence" value="ECO:0007669"/>
    <property type="project" value="UniProtKB-UniRule"/>
</dbReference>
<dbReference type="AlphaFoldDB" id="A0A437S4A0"/>
<dbReference type="GO" id="GO:0006750">
    <property type="term" value="P:glutathione biosynthetic process"/>
    <property type="evidence" value="ECO:0007669"/>
    <property type="project" value="UniProtKB-UniRule"/>
</dbReference>
<dbReference type="EMBL" id="RLIH01000026">
    <property type="protein sequence ID" value="RVU53841.1"/>
    <property type="molecule type" value="Genomic_DNA"/>
</dbReference>
<dbReference type="Gene3D" id="3.30.590.20">
    <property type="match status" value="1"/>
</dbReference>
<keyword evidence="2 5" id="KW-0547">Nucleotide-binding</keyword>
<dbReference type="OrthoDB" id="9780152at2"/>
<comment type="caution">
    <text evidence="6">The sequence shown here is derived from an EMBL/GenBank/DDBJ whole genome shotgun (WGS) entry which is preliminary data.</text>
</comment>
<comment type="function">
    <text evidence="5">Catalyzes the synthesis of gamma-glutamylcysteine (gamma-GC).</text>
</comment>
<evidence type="ECO:0000313" key="6">
    <source>
        <dbReference type="EMBL" id="RVU53841.1"/>
    </source>
</evidence>
<protein>
    <recommendedName>
        <fullName evidence="5">Glutamate--cysteine ligase</fullName>
        <ecNumber evidence="5">6.3.2.2</ecNumber>
    </recommendedName>
</protein>
<dbReference type="SUPFAM" id="SSF55931">
    <property type="entry name" value="Glutamine synthetase/guanido kinase"/>
    <property type="match status" value="1"/>
</dbReference>
<accession>A0A437S4A0</accession>
<dbReference type="InterPro" id="IPR035434">
    <property type="entry name" value="GCL_bact_plant"/>
</dbReference>
<comment type="catalytic activity">
    <reaction evidence="4 5">
        <text>L-cysteine + L-glutamate + ATP = gamma-L-glutamyl-L-cysteine + ADP + phosphate + H(+)</text>
        <dbReference type="Rhea" id="RHEA:13285"/>
        <dbReference type="ChEBI" id="CHEBI:15378"/>
        <dbReference type="ChEBI" id="CHEBI:29985"/>
        <dbReference type="ChEBI" id="CHEBI:30616"/>
        <dbReference type="ChEBI" id="CHEBI:35235"/>
        <dbReference type="ChEBI" id="CHEBI:43474"/>
        <dbReference type="ChEBI" id="CHEBI:58173"/>
        <dbReference type="ChEBI" id="CHEBI:456216"/>
        <dbReference type="EC" id="6.3.2.2"/>
    </reaction>
</comment>
<evidence type="ECO:0000256" key="3">
    <source>
        <dbReference type="ARBA" id="ARBA00022840"/>
    </source>
</evidence>
<reference evidence="6 7" key="1">
    <citation type="submission" date="2018-11" db="EMBL/GenBank/DDBJ databases">
        <title>Genome sequencing and assembly of Anaerosphaera sp. nov., GS7-6-2.</title>
        <authorList>
            <person name="Rettenmaier R."/>
            <person name="Liebl W."/>
            <person name="Zverlov V."/>
        </authorList>
    </citation>
    <scope>NUCLEOTIDE SEQUENCE [LARGE SCALE GENOMIC DNA]</scope>
    <source>
        <strain evidence="6 7">GS7-6-2</strain>
    </source>
</reference>
<dbReference type="EC" id="6.3.2.2" evidence="5"/>
<proteinExistence type="inferred from homology"/>
<dbReference type="Pfam" id="PF04107">
    <property type="entry name" value="GCS2"/>
    <property type="match status" value="1"/>
</dbReference>
<organism evidence="6 7">
    <name type="scientific">Anaerosphaera multitolerans</name>
    <dbReference type="NCBI Taxonomy" id="2487351"/>
    <lineage>
        <taxon>Bacteria</taxon>
        <taxon>Bacillati</taxon>
        <taxon>Bacillota</taxon>
        <taxon>Tissierellia</taxon>
        <taxon>Tissierellales</taxon>
        <taxon>Peptoniphilaceae</taxon>
        <taxon>Anaerosphaera</taxon>
    </lineage>
</organism>